<feature type="region of interest" description="Disordered" evidence="1">
    <location>
        <begin position="156"/>
        <end position="185"/>
    </location>
</feature>
<feature type="compositionally biased region" description="Polar residues" evidence="1">
    <location>
        <begin position="156"/>
        <end position="167"/>
    </location>
</feature>
<evidence type="ECO:0000313" key="3">
    <source>
        <dbReference type="EMBL" id="EGB15147.1"/>
    </source>
</evidence>
<evidence type="ECO:0000256" key="2">
    <source>
        <dbReference type="SAM" id="Phobius"/>
    </source>
</evidence>
<evidence type="ECO:0000313" key="4">
    <source>
        <dbReference type="Proteomes" id="UP000007845"/>
    </source>
</evidence>
<dbReference type="AlphaFoldDB" id="F0JGV7"/>
<dbReference type="RefSeq" id="WP_014322574.1">
    <property type="nucleotide sequence ID" value="NC_016803.1"/>
</dbReference>
<name>F0JGV7_9BACT</name>
<dbReference type="KEGG" id="ddn:DND132_1941"/>
<accession>F0JGV7</accession>
<evidence type="ECO:0000256" key="1">
    <source>
        <dbReference type="SAM" id="MobiDB-lite"/>
    </source>
</evidence>
<reference evidence="3 4" key="1">
    <citation type="journal article" date="2011" name="J. Bacteriol.">
        <title>Genome sequence of the mercury-methylating strain Desulfovibrio desulfuricans ND132.</title>
        <authorList>
            <person name="Brown S.D."/>
            <person name="Gilmour C.C."/>
            <person name="Kucken A.M."/>
            <person name="Wall J.D."/>
            <person name="Elias D.A."/>
            <person name="Brandt C.C."/>
            <person name="Podar M."/>
            <person name="Chertkov O."/>
            <person name="Held B."/>
            <person name="Bruce D.C."/>
            <person name="Detter J.C."/>
            <person name="Tapia R."/>
            <person name="Han C.S."/>
            <person name="Goodwin L.A."/>
            <person name="Cheng J.F."/>
            <person name="Pitluck S."/>
            <person name="Woyke T."/>
            <person name="Mikhailova N."/>
            <person name="Ivanova N.N."/>
            <person name="Han J."/>
            <person name="Lucas S."/>
            <person name="Lapidus A.L."/>
            <person name="Land M.L."/>
            <person name="Hauser L.J."/>
            <person name="Palumbo A.V."/>
        </authorList>
    </citation>
    <scope>NUCLEOTIDE SEQUENCE [LARGE SCALE GENOMIC DNA]</scope>
    <source>
        <strain evidence="3 4">ND132</strain>
    </source>
</reference>
<gene>
    <name evidence="3" type="ORF">DND132_1941</name>
</gene>
<keyword evidence="2" id="KW-1133">Transmembrane helix</keyword>
<keyword evidence="2" id="KW-0812">Transmembrane</keyword>
<dbReference type="Proteomes" id="UP000007845">
    <property type="component" value="Chromosome"/>
</dbReference>
<feature type="region of interest" description="Disordered" evidence="1">
    <location>
        <begin position="99"/>
        <end position="125"/>
    </location>
</feature>
<organism evidence="3 4">
    <name type="scientific">Pseudodesulfovibrio mercurii</name>
    <dbReference type="NCBI Taxonomy" id="641491"/>
    <lineage>
        <taxon>Bacteria</taxon>
        <taxon>Pseudomonadati</taxon>
        <taxon>Thermodesulfobacteriota</taxon>
        <taxon>Desulfovibrionia</taxon>
        <taxon>Desulfovibrionales</taxon>
        <taxon>Desulfovibrionaceae</taxon>
    </lineage>
</organism>
<dbReference type="eggNOG" id="ENOG50318R8">
    <property type="taxonomic scope" value="Bacteria"/>
</dbReference>
<feature type="transmembrane region" description="Helical" evidence="2">
    <location>
        <begin position="12"/>
        <end position="36"/>
    </location>
</feature>
<keyword evidence="4" id="KW-1185">Reference proteome</keyword>
<feature type="compositionally biased region" description="Polar residues" evidence="1">
    <location>
        <begin position="176"/>
        <end position="185"/>
    </location>
</feature>
<dbReference type="OrthoDB" id="5460936at2"/>
<keyword evidence="2" id="KW-0472">Membrane</keyword>
<protein>
    <submittedName>
        <fullName evidence="3">Uncharacterized protein</fullName>
    </submittedName>
</protein>
<dbReference type="EMBL" id="CP003220">
    <property type="protein sequence ID" value="EGB15147.1"/>
    <property type="molecule type" value="Genomic_DNA"/>
</dbReference>
<proteinExistence type="predicted"/>
<dbReference type="HOGENOM" id="CLU_1281463_0_0_7"/>
<sequence precursor="true">MKSVAQTLSVKTVLYAFLVLFAAGPLSGCAVVAPLLSVGGVAFTPLQYVSTAYTIGEYTYEYAANDKTPDQVLEAKYNAMVSGEAFELPDYLQAEPAGPQPVQVAEAATPESPADQDPGLSEQARRKRIENLLGQRRTRFERLELRRMAFLQATQPRRQTLTLNQPPRTAGLDLVQATSPHVSLD</sequence>